<proteinExistence type="inferred from homology"/>
<keyword evidence="5" id="KW-0204">Cytolysis</keyword>
<accession>Q9B033</accession>
<dbReference type="GO" id="GO:0016998">
    <property type="term" value="P:cell wall macromolecule catabolic process"/>
    <property type="evidence" value="ECO:0007669"/>
    <property type="project" value="InterPro"/>
</dbReference>
<dbReference type="EMBL" id="AF311646">
    <property type="protein sequence ID" value="AAG50252.1"/>
    <property type="molecule type" value="Genomic_DNA"/>
</dbReference>
<reference evidence="10" key="1">
    <citation type="submission" date="2000-10" db="EMBL/GenBank/DDBJ databases">
        <title>Endosymbiont bacteriophage may influence susceptibility to trypanosome infection in tsetse.</title>
        <authorList>
            <person name="Dale C."/>
            <person name="Young S.A."/>
            <person name="Maudlin I."/>
            <person name="Welburn S.C."/>
        </authorList>
    </citation>
    <scope>NUCLEOTIDE SEQUENCE</scope>
</reference>
<dbReference type="Gene3D" id="1.10.530.40">
    <property type="match status" value="1"/>
</dbReference>
<dbReference type="InterPro" id="IPR051018">
    <property type="entry name" value="Bacteriophage_GH24"/>
</dbReference>
<keyword evidence="4 9" id="KW-0378">Hydrolase</keyword>
<evidence type="ECO:0000256" key="9">
    <source>
        <dbReference type="RuleBase" id="RU003788"/>
    </source>
</evidence>
<dbReference type="PANTHER" id="PTHR38107">
    <property type="match status" value="1"/>
</dbReference>
<dbReference type="CDD" id="cd00737">
    <property type="entry name" value="lyz_endolysin_autolysin"/>
    <property type="match status" value="1"/>
</dbReference>
<keyword evidence="7" id="KW-1035">Host cytoplasm</keyword>
<evidence type="ECO:0000313" key="10">
    <source>
        <dbReference type="EMBL" id="AAG50252.1"/>
    </source>
</evidence>
<name>Q9B033_9VIRU</name>
<dbReference type="InterPro" id="IPR023347">
    <property type="entry name" value="Lysozyme_dom_sf"/>
</dbReference>
<dbReference type="InterPro" id="IPR033907">
    <property type="entry name" value="Endolysin_autolysin"/>
</dbReference>
<dbReference type="InterPro" id="IPR002196">
    <property type="entry name" value="Glyco_hydro_24"/>
</dbReference>
<evidence type="ECO:0000256" key="5">
    <source>
        <dbReference type="ARBA" id="ARBA00022852"/>
    </source>
</evidence>
<keyword evidence="6" id="KW-0578">Host cell lysis by virus</keyword>
<evidence type="ECO:0000256" key="2">
    <source>
        <dbReference type="ARBA" id="ARBA00022529"/>
    </source>
</evidence>
<keyword evidence="8 9" id="KW-0326">Glycosidase</keyword>
<comment type="catalytic activity">
    <reaction evidence="1 9">
        <text>Hydrolysis of (1-&gt;4)-beta-linkages between N-acetylmuramic acid and N-acetyl-D-glucosamine residues in a peptidoglycan and between N-acetyl-D-glucosamine residues in chitodextrins.</text>
        <dbReference type="EC" id="3.2.1.17"/>
    </reaction>
</comment>
<organism evidence="10">
    <name type="scientific">Phage GMSE-1</name>
    <dbReference type="NCBI Taxonomy" id="148339"/>
    <lineage>
        <taxon>Viruses</taxon>
    </lineage>
</organism>
<evidence type="ECO:0000256" key="1">
    <source>
        <dbReference type="ARBA" id="ARBA00000632"/>
    </source>
</evidence>
<dbReference type="GO" id="GO:0009253">
    <property type="term" value="P:peptidoglycan catabolic process"/>
    <property type="evidence" value="ECO:0007669"/>
    <property type="project" value="InterPro"/>
</dbReference>
<evidence type="ECO:0000256" key="3">
    <source>
        <dbReference type="ARBA" id="ARBA00022638"/>
    </source>
</evidence>
<keyword evidence="6" id="KW-1188">Viral release from host cell</keyword>
<evidence type="ECO:0000256" key="4">
    <source>
        <dbReference type="ARBA" id="ARBA00022801"/>
    </source>
</evidence>
<dbReference type="InterPro" id="IPR034690">
    <property type="entry name" value="Endolysin_T4_type"/>
</dbReference>
<dbReference type="HAMAP" id="MF_04110">
    <property type="entry name" value="ENDOLYSIN_T4"/>
    <property type="match status" value="1"/>
</dbReference>
<evidence type="ECO:0000256" key="7">
    <source>
        <dbReference type="ARBA" id="ARBA00023200"/>
    </source>
</evidence>
<evidence type="ECO:0000256" key="6">
    <source>
        <dbReference type="ARBA" id="ARBA00023142"/>
    </source>
</evidence>
<evidence type="ECO:0000256" key="8">
    <source>
        <dbReference type="ARBA" id="ARBA00023295"/>
    </source>
</evidence>
<dbReference type="GO" id="GO:0003796">
    <property type="term" value="F:lysozyme activity"/>
    <property type="evidence" value="ECO:0007669"/>
    <property type="project" value="UniProtKB-EC"/>
</dbReference>
<keyword evidence="3 9" id="KW-0081">Bacteriolytic enzyme</keyword>
<dbReference type="InterPro" id="IPR023346">
    <property type="entry name" value="Lysozyme-like_dom_sf"/>
</dbReference>
<dbReference type="EC" id="3.2.1.17" evidence="9"/>
<dbReference type="PANTHER" id="PTHR38107:SF3">
    <property type="entry name" value="LYSOZYME RRRD-RELATED"/>
    <property type="match status" value="1"/>
</dbReference>
<dbReference type="GO" id="GO:0031640">
    <property type="term" value="P:killing of cells of another organism"/>
    <property type="evidence" value="ECO:0007669"/>
    <property type="project" value="UniProtKB-KW"/>
</dbReference>
<sequence length="158" mass="17208">MHLSENGRLLIMRLEGGRLRAYQCRAGIWTIGYGHTEGVKPGDKISLDQALELFNHDVQWVGGRVNALVKVPLSQGQFEALCSFVFNVGRGAFAQSRLLKKLNAGDVAGVLADGLCFLCVRANHWQQRAVSFEQQAGEAQRERISARAGGFAATGYCG</sequence>
<dbReference type="GO" id="GO:0042742">
    <property type="term" value="P:defense response to bacterium"/>
    <property type="evidence" value="ECO:0007669"/>
    <property type="project" value="UniProtKB-KW"/>
</dbReference>
<comment type="similarity">
    <text evidence="9">Belongs to the glycosyl hydrolase 24 family.</text>
</comment>
<keyword evidence="2 9" id="KW-0929">Antimicrobial</keyword>
<dbReference type="SUPFAM" id="SSF53955">
    <property type="entry name" value="Lysozyme-like"/>
    <property type="match status" value="1"/>
</dbReference>
<protein>
    <recommendedName>
        <fullName evidence="9">Lysozyme</fullName>
        <ecNumber evidence="9">3.2.1.17</ecNumber>
    </recommendedName>
</protein>
<dbReference type="Pfam" id="PF00959">
    <property type="entry name" value="Phage_lysozyme"/>
    <property type="match status" value="1"/>
</dbReference>